<reference evidence="2 3" key="1">
    <citation type="journal article" date="2018" name="Science">
        <title>The opium poppy genome and morphinan production.</title>
        <authorList>
            <person name="Guo L."/>
            <person name="Winzer T."/>
            <person name="Yang X."/>
            <person name="Li Y."/>
            <person name="Ning Z."/>
            <person name="He Z."/>
            <person name="Teodor R."/>
            <person name="Lu Y."/>
            <person name="Bowser T.A."/>
            <person name="Graham I.A."/>
            <person name="Ye K."/>
        </authorList>
    </citation>
    <scope>NUCLEOTIDE SEQUENCE [LARGE SCALE GENOMIC DNA]</scope>
    <source>
        <strain evidence="3">cv. HN1</strain>
        <tissue evidence="2">Leaves</tissue>
    </source>
</reference>
<keyword evidence="3" id="KW-1185">Reference proteome</keyword>
<dbReference type="InterPro" id="IPR036273">
    <property type="entry name" value="CRAL/TRIO_N_dom_sf"/>
</dbReference>
<accession>A0A4Y7JHY7</accession>
<dbReference type="SUPFAM" id="SSF52087">
    <property type="entry name" value="CRAL/TRIO domain"/>
    <property type="match status" value="1"/>
</dbReference>
<dbReference type="InterPro" id="IPR036865">
    <property type="entry name" value="CRAL-TRIO_dom_sf"/>
</dbReference>
<dbReference type="Pfam" id="PF00650">
    <property type="entry name" value="CRAL_TRIO"/>
    <property type="match status" value="1"/>
</dbReference>
<dbReference type="SMART" id="SM00516">
    <property type="entry name" value="SEC14"/>
    <property type="match status" value="1"/>
</dbReference>
<dbReference type="Gene3D" id="3.40.525.10">
    <property type="entry name" value="CRAL-TRIO lipid binding domain"/>
    <property type="match status" value="1"/>
</dbReference>
<evidence type="ECO:0000313" key="3">
    <source>
        <dbReference type="Proteomes" id="UP000316621"/>
    </source>
</evidence>
<dbReference type="PANTHER" id="PTHR46277:SF3">
    <property type="entry name" value="BINDING PROTEIN, PUTATIVE-RELATED"/>
    <property type="match status" value="1"/>
</dbReference>
<protein>
    <recommendedName>
        <fullName evidence="1">CRAL-TRIO domain-containing protein</fullName>
    </recommendedName>
</protein>
<proteinExistence type="predicted"/>
<dbReference type="PANTHER" id="PTHR46277">
    <property type="entry name" value="OS03G0850700 PROTEIN"/>
    <property type="match status" value="1"/>
</dbReference>
<name>A0A4Y7JHY7_PAPSO</name>
<gene>
    <name evidence="2" type="ORF">C5167_022137</name>
</gene>
<dbReference type="CDD" id="cd00170">
    <property type="entry name" value="SEC14"/>
    <property type="match status" value="1"/>
</dbReference>
<dbReference type="EMBL" id="CM010719">
    <property type="protein sequence ID" value="RZC60367.1"/>
    <property type="molecule type" value="Genomic_DNA"/>
</dbReference>
<sequence length="274" mass="31943">MATEDQSEETKEMEVMEQKKISLMRAFVESQDPTSKDVDDLMIRRFLRARGHDIEQGSALFLKYLKWRRSFVPNGLISESEITSNLAHKKVFLQGLDKRGRPIIVSFGSKHLPKKEKGGVEEFKQFPLSEAVFPDDYRFCGIHSRQNMCEDARRTRKVCRHQDMEGWGYYSNSDTRGCLAALTYRFEQLTYRIQPNIIWDNYPERLGKMYLVHVSSVFMAAWKLVYPFIDSSTKKKIVFVENKKLKSTLLEHIDESQLPEIYGGKQPLVPIEES</sequence>
<feature type="domain" description="CRAL-TRIO" evidence="1">
    <location>
        <begin position="79"/>
        <end position="270"/>
    </location>
</feature>
<evidence type="ECO:0000259" key="1">
    <source>
        <dbReference type="PROSITE" id="PS50191"/>
    </source>
</evidence>
<evidence type="ECO:0000313" key="2">
    <source>
        <dbReference type="EMBL" id="RZC60367.1"/>
    </source>
</evidence>
<dbReference type="SUPFAM" id="SSF46938">
    <property type="entry name" value="CRAL/TRIO N-terminal domain"/>
    <property type="match status" value="1"/>
</dbReference>
<dbReference type="Proteomes" id="UP000316621">
    <property type="component" value="Chromosome 5"/>
</dbReference>
<dbReference type="PROSITE" id="PS50191">
    <property type="entry name" value="CRAL_TRIO"/>
    <property type="match status" value="1"/>
</dbReference>
<dbReference type="InterPro" id="IPR001251">
    <property type="entry name" value="CRAL-TRIO_dom"/>
</dbReference>
<dbReference type="OMA" id="NMCEDAR"/>
<organism evidence="2 3">
    <name type="scientific">Papaver somniferum</name>
    <name type="common">Opium poppy</name>
    <dbReference type="NCBI Taxonomy" id="3469"/>
    <lineage>
        <taxon>Eukaryota</taxon>
        <taxon>Viridiplantae</taxon>
        <taxon>Streptophyta</taxon>
        <taxon>Embryophyta</taxon>
        <taxon>Tracheophyta</taxon>
        <taxon>Spermatophyta</taxon>
        <taxon>Magnoliopsida</taxon>
        <taxon>Ranunculales</taxon>
        <taxon>Papaveraceae</taxon>
        <taxon>Papaveroideae</taxon>
        <taxon>Papaver</taxon>
    </lineage>
</organism>
<dbReference type="Gramene" id="RZC60367">
    <property type="protein sequence ID" value="RZC60367"/>
    <property type="gene ID" value="C5167_022137"/>
</dbReference>
<dbReference type="AlphaFoldDB" id="A0A4Y7JHY7"/>